<dbReference type="InterPro" id="IPR000254">
    <property type="entry name" value="CBD"/>
</dbReference>
<evidence type="ECO:0000256" key="8">
    <source>
        <dbReference type="ARBA" id="ARBA00023277"/>
    </source>
</evidence>
<dbReference type="InterPro" id="IPR033123">
    <property type="entry name" value="GH11_dom"/>
</dbReference>
<gene>
    <name evidence="17" type="ORF">HGRIS_006568</name>
</gene>
<dbReference type="InterPro" id="IPR035971">
    <property type="entry name" value="CBD_sf"/>
</dbReference>
<dbReference type="InterPro" id="IPR033119">
    <property type="entry name" value="GH11_AS_2"/>
</dbReference>
<evidence type="ECO:0000256" key="5">
    <source>
        <dbReference type="ARBA" id="ARBA00022651"/>
    </source>
</evidence>
<dbReference type="PROSITE" id="PS51164">
    <property type="entry name" value="CBM1_2"/>
    <property type="match status" value="1"/>
</dbReference>
<evidence type="ECO:0000256" key="12">
    <source>
        <dbReference type="RuleBase" id="RU362015"/>
    </source>
</evidence>
<evidence type="ECO:0000256" key="11">
    <source>
        <dbReference type="PROSITE-ProRule" id="PRU01097"/>
    </source>
</evidence>
<evidence type="ECO:0000256" key="1">
    <source>
        <dbReference type="ARBA" id="ARBA00000681"/>
    </source>
</evidence>
<evidence type="ECO:0000256" key="7">
    <source>
        <dbReference type="ARBA" id="ARBA00022801"/>
    </source>
</evidence>
<dbReference type="Pfam" id="PF00457">
    <property type="entry name" value="Glyco_hydro_11"/>
    <property type="match status" value="1"/>
</dbReference>
<keyword evidence="18" id="KW-1185">Reference proteome</keyword>
<evidence type="ECO:0000256" key="4">
    <source>
        <dbReference type="ARBA" id="ARBA00012590"/>
    </source>
</evidence>
<evidence type="ECO:0000313" key="17">
    <source>
        <dbReference type="EMBL" id="KAL0952278.1"/>
    </source>
</evidence>
<dbReference type="PROSITE" id="PS00777">
    <property type="entry name" value="GH11_2"/>
    <property type="match status" value="1"/>
</dbReference>
<dbReference type="PROSITE" id="PS00776">
    <property type="entry name" value="GH11_1"/>
    <property type="match status" value="1"/>
</dbReference>
<evidence type="ECO:0000256" key="3">
    <source>
        <dbReference type="ARBA" id="ARBA00007792"/>
    </source>
</evidence>
<dbReference type="InterPro" id="IPR013319">
    <property type="entry name" value="GH11/12"/>
</dbReference>
<proteinExistence type="inferred from homology"/>
<evidence type="ECO:0000256" key="10">
    <source>
        <dbReference type="ARBA" id="ARBA00023326"/>
    </source>
</evidence>
<evidence type="ECO:0000256" key="2">
    <source>
        <dbReference type="ARBA" id="ARBA00004851"/>
    </source>
</evidence>
<feature type="chain" id="PRO_5046224189" description="Endo-1,4-beta-xylanase" evidence="14">
    <location>
        <begin position="20"/>
        <end position="293"/>
    </location>
</feature>
<dbReference type="InterPro" id="IPR018208">
    <property type="entry name" value="GH11_AS_1"/>
</dbReference>
<comment type="catalytic activity">
    <reaction evidence="1 11 12">
        <text>Endohydrolysis of (1-&gt;4)-beta-D-xylosidic linkages in xylans.</text>
        <dbReference type="EC" id="3.2.1.8"/>
    </reaction>
</comment>
<feature type="region of interest" description="Disordered" evidence="13">
    <location>
        <begin position="226"/>
        <end position="264"/>
    </location>
</feature>
<keyword evidence="6 14" id="KW-0732">Signal</keyword>
<dbReference type="PANTHER" id="PTHR46828">
    <property type="entry name" value="ENDO-1,4-BETA-XYLANASE A-RELATED"/>
    <property type="match status" value="1"/>
</dbReference>
<evidence type="ECO:0000256" key="6">
    <source>
        <dbReference type="ARBA" id="ARBA00022729"/>
    </source>
</evidence>
<dbReference type="PROSITE" id="PS51761">
    <property type="entry name" value="GH11_3"/>
    <property type="match status" value="1"/>
</dbReference>
<feature type="active site" description="Proton donor" evidence="11">
    <location>
        <position position="218"/>
    </location>
</feature>
<dbReference type="PANTHER" id="PTHR46828:SF2">
    <property type="entry name" value="ENDO-1,4-BETA-XYLANASE A-RELATED"/>
    <property type="match status" value="1"/>
</dbReference>
<evidence type="ECO:0000256" key="14">
    <source>
        <dbReference type="SAM" id="SignalP"/>
    </source>
</evidence>
<feature type="compositionally biased region" description="Pro residues" evidence="13">
    <location>
        <begin position="238"/>
        <end position="254"/>
    </location>
</feature>
<protein>
    <recommendedName>
        <fullName evidence="4 11">Endo-1,4-beta-xylanase</fullName>
        <ecNumber evidence="4 11">3.2.1.8</ecNumber>
    </recommendedName>
</protein>
<accession>A0ABR3J9B2</accession>
<keyword evidence="8 11" id="KW-0119">Carbohydrate metabolism</keyword>
<evidence type="ECO:0000256" key="9">
    <source>
        <dbReference type="ARBA" id="ARBA00023295"/>
    </source>
</evidence>
<dbReference type="SMART" id="SM00236">
    <property type="entry name" value="fCBD"/>
    <property type="match status" value="1"/>
</dbReference>
<comment type="pathway">
    <text evidence="2 11 12">Glycan degradation; xylan degradation.</text>
</comment>
<dbReference type="Gene3D" id="2.60.120.180">
    <property type="match status" value="1"/>
</dbReference>
<feature type="domain" description="GH11" evidence="16">
    <location>
        <begin position="35"/>
        <end position="231"/>
    </location>
</feature>
<sequence>MVSFSTLLVTVTLAVGSLAVPANSTEGFGLLQARAGTPSSEGTHSGFFYSWWTDNAGTATYTNGNGGQYSLQWSGNAGNLVGGKGWNPGTTNRVISYTGTYTPNGNSYLAVYGWTRSPLIEYYVVESYGSYNPSSAASKKGSVTCNGASYDILQTTRNQQPSIDGTQTFQQFWSVRNPKKNPGGAISGTVDFGCHSAAWAQVGMNLGSSHYYQIVATEGYQSSGSASITVSAGGSTTNPPPTSSQPPTTSPPPSSGGTVPRWGQCGGQGWTGGTTCVAPYTCQAANQWYSQCL</sequence>
<dbReference type="EMBL" id="JASNQZ010000010">
    <property type="protein sequence ID" value="KAL0952278.1"/>
    <property type="molecule type" value="Genomic_DNA"/>
</dbReference>
<dbReference type="EC" id="3.2.1.8" evidence="4 11"/>
<keyword evidence="9 11" id="KW-0326">Glycosidase</keyword>
<feature type="domain" description="CBM1" evidence="15">
    <location>
        <begin position="257"/>
        <end position="293"/>
    </location>
</feature>
<comment type="caution">
    <text evidence="17">The sequence shown here is derived from an EMBL/GenBank/DDBJ whole genome shotgun (WGS) entry which is preliminary data.</text>
</comment>
<evidence type="ECO:0000259" key="16">
    <source>
        <dbReference type="PROSITE" id="PS51761"/>
    </source>
</evidence>
<dbReference type="PROSITE" id="PS00562">
    <property type="entry name" value="CBM1_1"/>
    <property type="match status" value="1"/>
</dbReference>
<feature type="signal peptide" evidence="14">
    <location>
        <begin position="1"/>
        <end position="19"/>
    </location>
</feature>
<dbReference type="SUPFAM" id="SSF57180">
    <property type="entry name" value="Cellulose-binding domain"/>
    <property type="match status" value="1"/>
</dbReference>
<evidence type="ECO:0000259" key="15">
    <source>
        <dbReference type="PROSITE" id="PS51164"/>
    </source>
</evidence>
<organism evidence="17 18">
    <name type="scientific">Hohenbuehelia grisea</name>
    <dbReference type="NCBI Taxonomy" id="104357"/>
    <lineage>
        <taxon>Eukaryota</taxon>
        <taxon>Fungi</taxon>
        <taxon>Dikarya</taxon>
        <taxon>Basidiomycota</taxon>
        <taxon>Agaricomycotina</taxon>
        <taxon>Agaricomycetes</taxon>
        <taxon>Agaricomycetidae</taxon>
        <taxon>Agaricales</taxon>
        <taxon>Pleurotineae</taxon>
        <taxon>Pleurotaceae</taxon>
        <taxon>Hohenbuehelia</taxon>
    </lineage>
</organism>
<evidence type="ECO:0000313" key="18">
    <source>
        <dbReference type="Proteomes" id="UP001556367"/>
    </source>
</evidence>
<dbReference type="Proteomes" id="UP001556367">
    <property type="component" value="Unassembled WGS sequence"/>
</dbReference>
<keyword evidence="10 11" id="KW-0624">Polysaccharide degradation</keyword>
<feature type="active site" description="Nucleophile" evidence="11">
    <location>
        <position position="121"/>
    </location>
</feature>
<dbReference type="Pfam" id="PF00734">
    <property type="entry name" value="CBM_1"/>
    <property type="match status" value="1"/>
</dbReference>
<comment type="similarity">
    <text evidence="3 11 12">Belongs to the glycosyl hydrolase 11 (cellulase G) family.</text>
</comment>
<keyword evidence="5 11" id="KW-0858">Xylan degradation</keyword>
<keyword evidence="7 11" id="KW-0378">Hydrolase</keyword>
<dbReference type="InterPro" id="IPR013320">
    <property type="entry name" value="ConA-like_dom_sf"/>
</dbReference>
<dbReference type="PRINTS" id="PR00911">
    <property type="entry name" value="GLHYDRLASE11"/>
</dbReference>
<name>A0ABR3J9B2_9AGAR</name>
<reference evidence="18" key="1">
    <citation type="submission" date="2024-06" db="EMBL/GenBank/DDBJ databases">
        <title>Multi-omics analyses provide insights into the biosynthesis of the anticancer antibiotic pleurotin in Hohenbuehelia grisea.</title>
        <authorList>
            <person name="Weaver J.A."/>
            <person name="Alberti F."/>
        </authorList>
    </citation>
    <scope>NUCLEOTIDE SEQUENCE [LARGE SCALE GENOMIC DNA]</scope>
    <source>
        <strain evidence="18">T-177</strain>
    </source>
</reference>
<dbReference type="InterPro" id="IPR001137">
    <property type="entry name" value="Glyco_hydro_11"/>
</dbReference>
<evidence type="ECO:0000256" key="13">
    <source>
        <dbReference type="SAM" id="MobiDB-lite"/>
    </source>
</evidence>
<dbReference type="SUPFAM" id="SSF49899">
    <property type="entry name" value="Concanavalin A-like lectins/glucanases"/>
    <property type="match status" value="1"/>
</dbReference>